<sequence>TLILAYIPSPEMEQMNKSLPLMIGLVIMANDYFSINALYYSFVILEIFFS</sequence>
<evidence type="ECO:0000256" key="1">
    <source>
        <dbReference type="SAM" id="Phobius"/>
    </source>
</evidence>
<protein>
    <submittedName>
        <fullName evidence="2">Uncharacterized protein</fullName>
    </submittedName>
</protein>
<proteinExistence type="predicted"/>
<keyword evidence="1" id="KW-0472">Membrane</keyword>
<keyword evidence="1" id="KW-1133">Transmembrane helix</keyword>
<dbReference type="AlphaFoldDB" id="A0A8X6R0B2"/>
<keyword evidence="1" id="KW-0812">Transmembrane</keyword>
<dbReference type="EMBL" id="BMAW01131958">
    <property type="protein sequence ID" value="GFU41487.1"/>
    <property type="molecule type" value="Genomic_DNA"/>
</dbReference>
<evidence type="ECO:0000313" key="3">
    <source>
        <dbReference type="Proteomes" id="UP000887013"/>
    </source>
</evidence>
<name>A0A8X6R0B2_NEPPI</name>
<feature type="non-terminal residue" evidence="2">
    <location>
        <position position="50"/>
    </location>
</feature>
<evidence type="ECO:0000313" key="2">
    <source>
        <dbReference type="EMBL" id="GFU41487.1"/>
    </source>
</evidence>
<feature type="transmembrane region" description="Helical" evidence="1">
    <location>
        <begin position="20"/>
        <end position="49"/>
    </location>
</feature>
<dbReference type="Proteomes" id="UP000887013">
    <property type="component" value="Unassembled WGS sequence"/>
</dbReference>
<keyword evidence="3" id="KW-1185">Reference proteome</keyword>
<comment type="caution">
    <text evidence="2">The sequence shown here is derived from an EMBL/GenBank/DDBJ whole genome shotgun (WGS) entry which is preliminary data.</text>
</comment>
<reference evidence="2" key="1">
    <citation type="submission" date="2020-08" db="EMBL/GenBank/DDBJ databases">
        <title>Multicomponent nature underlies the extraordinary mechanical properties of spider dragline silk.</title>
        <authorList>
            <person name="Kono N."/>
            <person name="Nakamura H."/>
            <person name="Mori M."/>
            <person name="Yoshida Y."/>
            <person name="Ohtoshi R."/>
            <person name="Malay A.D."/>
            <person name="Moran D.A.P."/>
            <person name="Tomita M."/>
            <person name="Numata K."/>
            <person name="Arakawa K."/>
        </authorList>
    </citation>
    <scope>NUCLEOTIDE SEQUENCE</scope>
</reference>
<accession>A0A8X6R0B2</accession>
<organism evidence="2 3">
    <name type="scientific">Nephila pilipes</name>
    <name type="common">Giant wood spider</name>
    <name type="synonym">Nephila maculata</name>
    <dbReference type="NCBI Taxonomy" id="299642"/>
    <lineage>
        <taxon>Eukaryota</taxon>
        <taxon>Metazoa</taxon>
        <taxon>Ecdysozoa</taxon>
        <taxon>Arthropoda</taxon>
        <taxon>Chelicerata</taxon>
        <taxon>Arachnida</taxon>
        <taxon>Araneae</taxon>
        <taxon>Araneomorphae</taxon>
        <taxon>Entelegynae</taxon>
        <taxon>Araneoidea</taxon>
        <taxon>Nephilidae</taxon>
        <taxon>Nephila</taxon>
    </lineage>
</organism>
<gene>
    <name evidence="2" type="ORF">NPIL_17221</name>
</gene>